<evidence type="ECO:0000313" key="1">
    <source>
        <dbReference type="EMBL" id="AEX61094.1"/>
    </source>
</evidence>
<name>H2E9M1_9VIRU</name>
<proteinExistence type="predicted"/>
<protein>
    <submittedName>
        <fullName evidence="1">Uncharacterized protein</fullName>
    </submittedName>
</protein>
<reference evidence="1" key="1">
    <citation type="submission" date="2011-10" db="EMBL/GenBank/DDBJ databases">
        <title>Provirophages and transpovirons: unique mobilome of giant viruses.</title>
        <authorList>
            <person name="Desnues C."/>
            <person name="LaScola B."/>
            <person name="Yutin N."/>
            <person name="Fournous G."/>
            <person name="Koonin E."/>
            <person name="Raoult D."/>
        </authorList>
    </citation>
    <scope>NUCLEOTIDE SEQUENCE</scope>
    <source>
        <strain evidence="1">Mv13-c7</strain>
    </source>
</reference>
<accession>H2E9M1</accession>
<organism evidence="1">
    <name type="scientific">Megavirus courdo7</name>
    <dbReference type="NCBI Taxonomy" id="1128135"/>
    <lineage>
        <taxon>Viruses</taxon>
        <taxon>Varidnaviria</taxon>
        <taxon>Bamfordvirae</taxon>
        <taxon>Nucleocytoviricota</taxon>
        <taxon>Megaviricetes</taxon>
        <taxon>Imitervirales</taxon>
        <taxon>Mimiviridae</taxon>
        <taxon>Megamimivirinae</taxon>
        <taxon>Megavirus</taxon>
    </lineage>
</organism>
<dbReference type="EMBL" id="JN885990">
    <property type="protein sequence ID" value="AEX61094.1"/>
    <property type="molecule type" value="Genomic_DNA"/>
</dbReference>
<gene>
    <name evidence="1" type="ORF">c7_L28</name>
</gene>
<sequence>MEHTIVLMILDGDIIMYQEEFQNHKLAVLEAVKKLFELNCESTISNVGEYTINNYKNNDNYGDLKKLDLTNLPVENVVPYCHGRFRSYRIFPDLMNNFSSMCENVMKNKYEFKFFVKQV</sequence>